<gene>
    <name evidence="2" type="ORF">GETHPA_17020</name>
</gene>
<dbReference type="Pfam" id="PF06983">
    <property type="entry name" value="3-dmu-9_3-mt"/>
    <property type="match status" value="1"/>
</dbReference>
<dbReference type="InterPro" id="IPR029068">
    <property type="entry name" value="Glyas_Bleomycin-R_OHBP_Dase"/>
</dbReference>
<dbReference type="InterPro" id="IPR009725">
    <property type="entry name" value="3_dmu_93_MTrfase"/>
</dbReference>
<evidence type="ECO:0000259" key="1">
    <source>
        <dbReference type="Pfam" id="PF06983"/>
    </source>
</evidence>
<dbReference type="CDD" id="cd06588">
    <property type="entry name" value="PhnB_like"/>
    <property type="match status" value="1"/>
</dbReference>
<dbReference type="PIRSF" id="PIRSF021700">
    <property type="entry name" value="3_dmu_93_MTrfase"/>
    <property type="match status" value="1"/>
</dbReference>
<feature type="domain" description="PhnB-like" evidence="1">
    <location>
        <begin position="4"/>
        <end position="115"/>
    </location>
</feature>
<dbReference type="EMBL" id="BSDD01000003">
    <property type="protein sequence ID" value="GLH70169.1"/>
    <property type="molecule type" value="Genomic_DNA"/>
</dbReference>
<evidence type="ECO:0000313" key="3">
    <source>
        <dbReference type="Proteomes" id="UP001165089"/>
    </source>
</evidence>
<dbReference type="InterPro" id="IPR028973">
    <property type="entry name" value="PhnB-like"/>
</dbReference>
<evidence type="ECO:0000313" key="2">
    <source>
        <dbReference type="EMBL" id="GLH70169.1"/>
    </source>
</evidence>
<dbReference type="PANTHER" id="PTHR33990:SF2">
    <property type="entry name" value="PHNB-LIKE DOMAIN-CONTAINING PROTEIN"/>
    <property type="match status" value="1"/>
</dbReference>
<dbReference type="SUPFAM" id="SSF54593">
    <property type="entry name" value="Glyoxalase/Bleomycin resistance protein/Dihydroxybiphenyl dioxygenase"/>
    <property type="match status" value="1"/>
</dbReference>
<dbReference type="PANTHER" id="PTHR33990">
    <property type="entry name" value="PROTEIN YJDN-RELATED"/>
    <property type="match status" value="1"/>
</dbReference>
<keyword evidence="3" id="KW-1185">Reference proteome</keyword>
<dbReference type="Proteomes" id="UP001165089">
    <property type="component" value="Unassembled WGS sequence"/>
</dbReference>
<reference evidence="2 3" key="1">
    <citation type="journal article" date="2023" name="Antonie Van Leeuwenhoek">
        <title>Mesoterricola silvestris gen. nov., sp. nov., Mesoterricola sediminis sp. nov., Geothrix oryzae sp. nov., Geothrix edaphica sp. nov., Geothrix rubra sp. nov., and Geothrix limicola sp. nov., six novel members of Acidobacteriota isolated from soils.</title>
        <authorList>
            <person name="Itoh H."/>
            <person name="Sugisawa Y."/>
            <person name="Mise K."/>
            <person name="Xu Z."/>
            <person name="Kuniyasu M."/>
            <person name="Ushijima N."/>
            <person name="Kawano K."/>
            <person name="Kobayashi E."/>
            <person name="Shiratori Y."/>
            <person name="Masuda Y."/>
            <person name="Senoo K."/>
        </authorList>
    </citation>
    <scope>NUCLEOTIDE SEQUENCE [LARGE SCALE GENOMIC DNA]</scope>
    <source>
        <strain evidence="2 3">Red803</strain>
    </source>
</reference>
<dbReference type="Gene3D" id="3.10.180.10">
    <property type="entry name" value="2,3-Dihydroxybiphenyl 1,2-Dioxygenase, domain 1"/>
    <property type="match status" value="1"/>
</dbReference>
<name>A0ABQ5Q774_9BACT</name>
<proteinExistence type="predicted"/>
<comment type="caution">
    <text evidence="2">The sequence shown here is derived from an EMBL/GenBank/DDBJ whole genome shotgun (WGS) entry which is preliminary data.</text>
</comment>
<sequence length="157" mass="17309">MQTLGTCLWFDDQAEAAAAFYISVFKNARILGTTRYPEGSPRPSGTVMTVQFELDGHTFTALNGGPQYPFTPAISFMVNCDTQADIDRLWEELGAGGTEVACGWMTDKFGVSWQILPTSLLKMMHDPDLAASQRAFSAMLQMKKLDIARLEQAFRGA</sequence>
<organism evidence="2 3">
    <name type="scientific">Geothrix rubra</name>
    <dbReference type="NCBI Taxonomy" id="2927977"/>
    <lineage>
        <taxon>Bacteria</taxon>
        <taxon>Pseudomonadati</taxon>
        <taxon>Acidobacteriota</taxon>
        <taxon>Holophagae</taxon>
        <taxon>Holophagales</taxon>
        <taxon>Holophagaceae</taxon>
        <taxon>Geothrix</taxon>
    </lineage>
</organism>
<accession>A0ABQ5Q774</accession>
<dbReference type="RefSeq" id="WP_285724631.1">
    <property type="nucleotide sequence ID" value="NZ_BSDD01000003.1"/>
</dbReference>
<protein>
    <submittedName>
        <fullName evidence="2">VOC family protein</fullName>
    </submittedName>
</protein>